<protein>
    <recommendedName>
        <fullName evidence="3">RNase H type-1 domain-containing protein</fullName>
    </recommendedName>
</protein>
<name>A0A7J6XAJ2_THATH</name>
<accession>A0A7J6XAJ2</accession>
<comment type="caution">
    <text evidence="1">The sequence shown here is derived from an EMBL/GenBank/DDBJ whole genome shotgun (WGS) entry which is preliminary data.</text>
</comment>
<dbReference type="Proteomes" id="UP000554482">
    <property type="component" value="Unassembled WGS sequence"/>
</dbReference>
<keyword evidence="2" id="KW-1185">Reference proteome</keyword>
<dbReference type="AlphaFoldDB" id="A0A7J6XAJ2"/>
<evidence type="ECO:0000313" key="2">
    <source>
        <dbReference type="Proteomes" id="UP000554482"/>
    </source>
</evidence>
<sequence length="96" mass="10822">MSFFAGKRPSEDPCVQWIYRESNGAADVLAKYAATQAMDPEWLQVPIFQRATMPDDLYNMNLGFSSVWGTQPPPFLSPVLYMDNMAIFGIFNYGSV</sequence>
<reference evidence="1 2" key="1">
    <citation type="submission" date="2020-06" db="EMBL/GenBank/DDBJ databases">
        <title>Transcriptomic and genomic resources for Thalictrum thalictroides and T. hernandezii: Facilitating candidate gene discovery in an emerging model plant lineage.</title>
        <authorList>
            <person name="Arias T."/>
            <person name="Riano-Pachon D.M."/>
            <person name="Di Stilio V.S."/>
        </authorList>
    </citation>
    <scope>NUCLEOTIDE SEQUENCE [LARGE SCALE GENOMIC DNA]</scope>
    <source>
        <strain evidence="2">cv. WT478/WT964</strain>
        <tissue evidence="1">Leaves</tissue>
    </source>
</reference>
<proteinExistence type="predicted"/>
<organism evidence="1 2">
    <name type="scientific">Thalictrum thalictroides</name>
    <name type="common">Rue-anemone</name>
    <name type="synonym">Anemone thalictroides</name>
    <dbReference type="NCBI Taxonomy" id="46969"/>
    <lineage>
        <taxon>Eukaryota</taxon>
        <taxon>Viridiplantae</taxon>
        <taxon>Streptophyta</taxon>
        <taxon>Embryophyta</taxon>
        <taxon>Tracheophyta</taxon>
        <taxon>Spermatophyta</taxon>
        <taxon>Magnoliopsida</taxon>
        <taxon>Ranunculales</taxon>
        <taxon>Ranunculaceae</taxon>
        <taxon>Thalictroideae</taxon>
        <taxon>Thalictrum</taxon>
    </lineage>
</organism>
<dbReference type="EMBL" id="JABWDY010003573">
    <property type="protein sequence ID" value="KAF5205845.1"/>
    <property type="molecule type" value="Genomic_DNA"/>
</dbReference>
<gene>
    <name evidence="1" type="ORF">FRX31_004569</name>
</gene>
<evidence type="ECO:0008006" key="3">
    <source>
        <dbReference type="Google" id="ProtNLM"/>
    </source>
</evidence>
<evidence type="ECO:0000313" key="1">
    <source>
        <dbReference type="EMBL" id="KAF5205845.1"/>
    </source>
</evidence>